<dbReference type="Gene3D" id="2.160.20.80">
    <property type="entry name" value="E3 ubiquitin-protein ligase SopA"/>
    <property type="match status" value="1"/>
</dbReference>
<feature type="repeat" description="WD" evidence="3">
    <location>
        <begin position="1246"/>
        <end position="1287"/>
    </location>
</feature>
<accession>R4YWA8</accession>
<dbReference type="Pfam" id="PF00400">
    <property type="entry name" value="WD40"/>
    <property type="match status" value="14"/>
</dbReference>
<dbReference type="GO" id="GO:0061733">
    <property type="term" value="F:protein-lysine-acetyltransferase activity"/>
    <property type="evidence" value="ECO:0007669"/>
    <property type="project" value="UniProtKB-EC"/>
</dbReference>
<proteinExistence type="predicted"/>
<feature type="repeat" description="WD" evidence="3">
    <location>
        <begin position="1372"/>
        <end position="1413"/>
    </location>
</feature>
<dbReference type="PANTHER" id="PTHR19848:SF8">
    <property type="entry name" value="F-BOX AND WD REPEAT DOMAIN CONTAINING 7"/>
    <property type="match status" value="1"/>
</dbReference>
<feature type="repeat" description="WD" evidence="3">
    <location>
        <begin position="1078"/>
        <end position="1119"/>
    </location>
</feature>
<protein>
    <submittedName>
        <fullName evidence="6">Putative Histone acetyltransferase</fullName>
        <ecNumber evidence="6">2.3.1.48</ecNumber>
    </submittedName>
</protein>
<feature type="repeat" description="WD" evidence="3">
    <location>
        <begin position="1498"/>
        <end position="1539"/>
    </location>
</feature>
<dbReference type="PROSITE" id="PS00678">
    <property type="entry name" value="WD_REPEATS_1"/>
    <property type="match status" value="1"/>
</dbReference>
<sequence>MNDITRLNRADAVAALRAALGQLTGAKTQRRAAALADAVEAEAHDGPRFPTATALAVFEGAPDPDDSFKEFRREFGQQVKKAGGDTTLWLDGAGHARAWGVSSPSFDRAQTTKEAVTKHSEGAVPAETIDAGARGVSIKDSQPEYLVYVDLAPGQARAVELLEELDKLARVDRHLRCRIIRPPRTAAERQTMARTSLIKSAQVVVVGLSTDYLSEYPIAEADRGWWTSGSVLPVVLDDLSDRAEEYTFGVPVVKPEGTPFVRRRGPERRAQLVREVWAAVVHLLSAGELRDPSRDDPADPSPALGERPFEATADLGRPNRAQPAEGPDDDVEAVRAGDRTAVGSLLASGIPLDPDIGLADGHVPGERVAIQMARPKRLGERSAPQASGEEGAATDGGYVQPMLDEWLQRPLVSAEWLRRDRAENPSSVEPDPGSPETQREDSGARPFLMLLGEYGMGKTTACQLLTHRLLEQRGQGAAARVPIYLDLRRLGPAGRADPDLRTILAEVVSRAWEADGTRPPTPEEIVELVREHGAVILFDGLDEVLNHLDEERGQRFIAELWRILPPRVLLDPDQRDRCGRVVMSCRTHIFRSLAEQSAFLLGGGREQVGERYYEAIQLLPFGEEQIRRFFENNIVEATSSTVERAWQSLGEIHNLRELAERPVSLRMLTAQLADIERLRLLGHSVGAVDLYDGLVESWLLRDKKKHKIPERLKPWLMEELAIELWARSERTMDADELEDWFEGRLDDDSRFARAVARLPEAERHPQVLAEDLRNATVVVRQEADRFEFAHTSLLEYFVARRLARTVSDMTDGGDPNLGPWSTPNLSDETLGFLVELLEQSDTKKTDVLLRHVGSSYRPGVSELVVEVLAKWVERFPDSAHTLTLDGWDLRGGRVEGLQLGTPRRAISAKRTDFRGASLIRCFFRHVDLSNSSWDEAQVASTELWDCRLTGATWRDTAATVTNFRRCDDPPNLVGSTQLPVPHTEPTSEGRWAIVGPSMRGVWSAGWSPDGTRLVSGSTDGTIRVWDPNERTELGRLEGHTDRVWSVGWSPDGTRLVSGSTDGTIRIWDPNERSELGRLEGHTGGVWSVGWSPDGTRLVSGSTDGTIRIWDPNERTELGRLEGHTGGVWSVGWSPDGTRLVSGSTDGTIRIWNPDDGTELGRLEGHTGGVWSVGWSPDGTRLVSGSGDGTIRIWDPNERTELGRLEGHTGEVRSVGWSPDGTRLVSGSTDGTIRVWDPNERTELGRLEGHTGGVRSVGWSPDGTRLVSGSGDGTIRVWDPNERTELGRLEGHTDRVWSVGWSPDGTRLVSGSTDGTIRIWDPNERTELGRLEGHTGGVWSVGWSPDGTRLVSGSTDGTIRIWNPDDGTELGRLEGHTNTVLSVGWSPDGTRLVSGSDDGTIRVWDPNDGTELGRLEGHTNTVLSVGWSPDGTRLVSGSDDGTIRVWDPEDGSELGRLEGHTGGVWSVGWSPDGTRLVSGSGDGTIRIWDPNDGTELGRLEGHTGEVRSVGWSPDGTRLVSGSNDGTIRIWDPNERTELGRLEGHTDRVWSVGWSPDGTRLVSGSADGTIRAWDAQTNEEVWRMVLLPPARDGVTQSAGFDGDGNLLSCTQNTWPALVWVAANDRGLRGYPVDNVAPEFVSLLPG</sequence>
<dbReference type="InterPro" id="IPR036322">
    <property type="entry name" value="WD40_repeat_dom_sf"/>
</dbReference>
<dbReference type="eggNOG" id="COG2319">
    <property type="taxonomic scope" value="Bacteria"/>
</dbReference>
<dbReference type="Gene3D" id="3.40.50.300">
    <property type="entry name" value="P-loop containing nucleotide triphosphate hydrolases"/>
    <property type="match status" value="1"/>
</dbReference>
<feature type="repeat" description="WD" evidence="3">
    <location>
        <begin position="1540"/>
        <end position="1581"/>
    </location>
</feature>
<dbReference type="InterPro" id="IPR020472">
    <property type="entry name" value="WD40_PAC1"/>
</dbReference>
<feature type="repeat" description="WD" evidence="3">
    <location>
        <begin position="1288"/>
        <end position="1329"/>
    </location>
</feature>
<dbReference type="SMART" id="SM00320">
    <property type="entry name" value="WD40"/>
    <property type="match status" value="14"/>
</dbReference>
<evidence type="ECO:0000256" key="2">
    <source>
        <dbReference type="ARBA" id="ARBA00022737"/>
    </source>
</evidence>
<dbReference type="RefSeq" id="WP_012223385.1">
    <property type="nucleotide sequence ID" value="NZ_HG422565.1"/>
</dbReference>
<name>R4YWA8_9ACTN</name>
<feature type="repeat" description="WD" evidence="3">
    <location>
        <begin position="1001"/>
        <end position="1035"/>
    </location>
</feature>
<dbReference type="PROSITE" id="PS50294">
    <property type="entry name" value="WD_REPEATS_REGION"/>
    <property type="match status" value="14"/>
</dbReference>
<dbReference type="PROSITE" id="PS50082">
    <property type="entry name" value="WD_REPEATS_2"/>
    <property type="match status" value="14"/>
</dbReference>
<dbReference type="PRINTS" id="PR00320">
    <property type="entry name" value="GPROTEINBRPT"/>
</dbReference>
<dbReference type="CDD" id="cd00200">
    <property type="entry name" value="WD40"/>
    <property type="match status" value="2"/>
</dbReference>
<feature type="region of interest" description="Disordered" evidence="4">
    <location>
        <begin position="288"/>
        <end position="333"/>
    </location>
</feature>
<keyword evidence="6" id="KW-0808">Transferase</keyword>
<feature type="repeat" description="WD" evidence="3">
    <location>
        <begin position="1162"/>
        <end position="1203"/>
    </location>
</feature>
<keyword evidence="7" id="KW-1185">Reference proteome</keyword>
<dbReference type="OrthoDB" id="414967at2"/>
<dbReference type="SUPFAM" id="SSF141571">
    <property type="entry name" value="Pentapeptide repeat-like"/>
    <property type="match status" value="1"/>
</dbReference>
<keyword evidence="1 3" id="KW-0853">WD repeat</keyword>
<feature type="repeat" description="WD" evidence="3">
    <location>
        <begin position="1456"/>
        <end position="1497"/>
    </location>
</feature>
<feature type="repeat" description="WD" evidence="3">
    <location>
        <begin position="1414"/>
        <end position="1455"/>
    </location>
</feature>
<feature type="domain" description="NACHT" evidence="5">
    <location>
        <begin position="449"/>
        <end position="568"/>
    </location>
</feature>
<comment type="caution">
    <text evidence="6">The sequence shown here is derived from an EMBL/GenBank/DDBJ whole genome shotgun (WGS) entry which is preliminary data.</text>
</comment>
<feature type="repeat" description="WD" evidence="3">
    <location>
        <begin position="1036"/>
        <end position="1077"/>
    </location>
</feature>
<dbReference type="Pfam" id="PF05729">
    <property type="entry name" value="NACHT"/>
    <property type="match status" value="1"/>
</dbReference>
<dbReference type="STRING" id="1229780.BN381_100082"/>
<dbReference type="Gene3D" id="2.130.10.10">
    <property type="entry name" value="YVTN repeat-like/Quinoprotein amine dehydrogenase"/>
    <property type="match status" value="6"/>
</dbReference>
<dbReference type="InterPro" id="IPR027417">
    <property type="entry name" value="P-loop_NTPase"/>
</dbReference>
<feature type="repeat" description="WD" evidence="3">
    <location>
        <begin position="1120"/>
        <end position="1161"/>
    </location>
</feature>
<dbReference type="EMBL" id="CANL01000002">
    <property type="protein sequence ID" value="CCM62195.1"/>
    <property type="molecule type" value="Genomic_DNA"/>
</dbReference>
<gene>
    <name evidence="6" type="ORF">BN381_100082</name>
</gene>
<feature type="repeat" description="WD" evidence="3">
    <location>
        <begin position="1330"/>
        <end position="1371"/>
    </location>
</feature>
<reference evidence="6 7" key="1">
    <citation type="journal article" date="2013" name="ISME J.">
        <title>Metabolic model for the filamentous 'Candidatus Microthrix parvicella' based on genomic and metagenomic analyses.</title>
        <authorList>
            <person name="Jon McIlroy S."/>
            <person name="Kristiansen R."/>
            <person name="Albertsen M."/>
            <person name="Michael Karst S."/>
            <person name="Rossetti S."/>
            <person name="Lund Nielsen J."/>
            <person name="Tandoi V."/>
            <person name="James Seviour R."/>
            <person name="Nielsen P.H."/>
        </authorList>
    </citation>
    <scope>NUCLEOTIDE SEQUENCE [LARGE SCALE GENOMIC DNA]</scope>
    <source>
        <strain evidence="6 7">RN1</strain>
    </source>
</reference>
<dbReference type="Proteomes" id="UP000018291">
    <property type="component" value="Unassembled WGS sequence"/>
</dbReference>
<evidence type="ECO:0000256" key="4">
    <source>
        <dbReference type="SAM" id="MobiDB-lite"/>
    </source>
</evidence>
<dbReference type="PANTHER" id="PTHR19848">
    <property type="entry name" value="WD40 REPEAT PROTEIN"/>
    <property type="match status" value="1"/>
</dbReference>
<keyword evidence="2" id="KW-0677">Repeat</keyword>
<dbReference type="InterPro" id="IPR007111">
    <property type="entry name" value="NACHT_NTPase"/>
</dbReference>
<evidence type="ECO:0000313" key="7">
    <source>
        <dbReference type="Proteomes" id="UP000018291"/>
    </source>
</evidence>
<organism evidence="6 7">
    <name type="scientific">Candidatus Neomicrothrix parvicella RN1</name>
    <dbReference type="NCBI Taxonomy" id="1229780"/>
    <lineage>
        <taxon>Bacteria</taxon>
        <taxon>Bacillati</taxon>
        <taxon>Actinomycetota</taxon>
        <taxon>Acidimicrobiia</taxon>
        <taxon>Acidimicrobiales</taxon>
        <taxon>Microthrixaceae</taxon>
        <taxon>Candidatus Neomicrothrix</taxon>
    </lineage>
</organism>
<dbReference type="InterPro" id="IPR019775">
    <property type="entry name" value="WD40_repeat_CS"/>
</dbReference>
<keyword evidence="6" id="KW-0012">Acyltransferase</keyword>
<dbReference type="InterPro" id="IPR015943">
    <property type="entry name" value="WD40/YVTN_repeat-like_dom_sf"/>
</dbReference>
<dbReference type="EC" id="2.3.1.48" evidence="6"/>
<evidence type="ECO:0000259" key="5">
    <source>
        <dbReference type="Pfam" id="PF05729"/>
    </source>
</evidence>
<feature type="region of interest" description="Disordered" evidence="4">
    <location>
        <begin position="417"/>
        <end position="444"/>
    </location>
</feature>
<feature type="region of interest" description="Disordered" evidence="4">
    <location>
        <begin position="372"/>
        <end position="397"/>
    </location>
</feature>
<feature type="compositionally biased region" description="Basic and acidic residues" evidence="4">
    <location>
        <begin position="288"/>
        <end position="297"/>
    </location>
</feature>
<dbReference type="InterPro" id="IPR001680">
    <property type="entry name" value="WD40_rpt"/>
</dbReference>
<evidence type="ECO:0000256" key="3">
    <source>
        <dbReference type="PROSITE-ProRule" id="PRU00221"/>
    </source>
</evidence>
<feature type="repeat" description="WD" evidence="3">
    <location>
        <begin position="1204"/>
        <end position="1245"/>
    </location>
</feature>
<dbReference type="eggNOG" id="COG5635">
    <property type="taxonomic scope" value="Bacteria"/>
</dbReference>
<dbReference type="HOGENOM" id="CLU_242732_0_0_11"/>
<dbReference type="SUPFAM" id="SSF52540">
    <property type="entry name" value="P-loop containing nucleoside triphosphate hydrolases"/>
    <property type="match status" value="1"/>
</dbReference>
<evidence type="ECO:0000256" key="1">
    <source>
        <dbReference type="ARBA" id="ARBA00022574"/>
    </source>
</evidence>
<dbReference type="SUPFAM" id="SSF50978">
    <property type="entry name" value="WD40 repeat-like"/>
    <property type="match status" value="3"/>
</dbReference>
<evidence type="ECO:0000313" key="6">
    <source>
        <dbReference type="EMBL" id="CCM62195.1"/>
    </source>
</evidence>